<evidence type="ECO:0000256" key="1">
    <source>
        <dbReference type="ARBA" id="ARBA00009589"/>
    </source>
</evidence>
<sequence>MRTDLEEQVQAFLSIHDEKLVDPREPVDRIFVNHDLRMDCIKYIGFDMDHTLTRYTREYEVEMYDLMRHHLVEEGYDEKIKSLRYDLNFAIRGLYFDQETGNLIKVDGADKILCCFYGRRELSRSEILKSYTSMAIPDHAEGGRFYFLKNIQQLPQACLMADLIELFYNGRYEGDLPSIRNIFDDVLKAYYWAHGGPLQDAISKDKERFIGNDKHKTAEMLDRLMKGGIKVFLMTNSYWPFVNDIMRYLLDGQLKDRSSWLEYFDFVIEDAGKPGFFQKGDFNMRELDIKTGKLLPGDIKTLQRHHVYHAGSVQQFYQLTGIKHANTVLYVGDSITSDVIHSSGREAWRTFLIVPELERDVPVWNSSRDLVKDLQKLYEIKRLMYSSQPLSAESAPDVKEVKRLIHEMNKELREKFGRAFGSVLSSGLKNTEYAKTAMESADLYAYSHVNLANYTTFHHFQASYRDMPHRI</sequence>
<dbReference type="PANTHER" id="PTHR12103:SF15">
    <property type="entry name" value="CYTOSOLIC PURINE 5'-NUCLEOTIDASE"/>
    <property type="match status" value="1"/>
</dbReference>
<evidence type="ECO:0000256" key="2">
    <source>
        <dbReference type="ARBA" id="ARBA00022723"/>
    </source>
</evidence>
<keyword evidence="2" id="KW-0479">Metal-binding</keyword>
<dbReference type="Pfam" id="PF05761">
    <property type="entry name" value="5_nucleotid"/>
    <property type="match status" value="1"/>
</dbReference>
<name>A0A2P6NLZ1_9EUKA</name>
<keyword evidence="4" id="KW-0460">Magnesium</keyword>
<dbReference type="Gene3D" id="3.40.50.1000">
    <property type="entry name" value="HAD superfamily/HAD-like"/>
    <property type="match status" value="1"/>
</dbReference>
<keyword evidence="6" id="KW-1185">Reference proteome</keyword>
<protein>
    <submittedName>
        <fullName evidence="5">Cytosolic purine 5-nucleotidase</fullName>
    </submittedName>
</protein>
<dbReference type="InterPro" id="IPR008380">
    <property type="entry name" value="HAD-SF_hydro_IG_5-nucl"/>
</dbReference>
<accession>A0A2P6NLZ1</accession>
<dbReference type="PANTHER" id="PTHR12103">
    <property type="entry name" value="5'-NUCLEOTIDASE DOMAIN-CONTAINING"/>
    <property type="match status" value="1"/>
</dbReference>
<dbReference type="OrthoDB" id="10252832at2759"/>
<organism evidence="5 6">
    <name type="scientific">Planoprotostelium fungivorum</name>
    <dbReference type="NCBI Taxonomy" id="1890364"/>
    <lineage>
        <taxon>Eukaryota</taxon>
        <taxon>Amoebozoa</taxon>
        <taxon>Evosea</taxon>
        <taxon>Variosea</taxon>
        <taxon>Cavosteliida</taxon>
        <taxon>Cavosteliaceae</taxon>
        <taxon>Planoprotostelium</taxon>
    </lineage>
</organism>
<dbReference type="SUPFAM" id="SSF56784">
    <property type="entry name" value="HAD-like"/>
    <property type="match status" value="1"/>
</dbReference>
<gene>
    <name evidence="5" type="ORF">PROFUN_07365</name>
</gene>
<keyword evidence="3" id="KW-0378">Hydrolase</keyword>
<comment type="similarity">
    <text evidence="1">Belongs to the 5'(3')-deoxyribonucleotidase family.</text>
</comment>
<dbReference type="NCBIfam" id="TIGR02244">
    <property type="entry name" value="HAD-IG-Ncltidse"/>
    <property type="match status" value="1"/>
</dbReference>
<dbReference type="GO" id="GO:0008253">
    <property type="term" value="F:5'-nucleotidase activity"/>
    <property type="evidence" value="ECO:0007669"/>
    <property type="project" value="TreeGrafter"/>
</dbReference>
<evidence type="ECO:0000313" key="6">
    <source>
        <dbReference type="Proteomes" id="UP000241769"/>
    </source>
</evidence>
<evidence type="ECO:0000313" key="5">
    <source>
        <dbReference type="EMBL" id="PRP84980.1"/>
    </source>
</evidence>
<reference evidence="5 6" key="1">
    <citation type="journal article" date="2018" name="Genome Biol. Evol.">
        <title>Multiple Roots of Fruiting Body Formation in Amoebozoa.</title>
        <authorList>
            <person name="Hillmann F."/>
            <person name="Forbes G."/>
            <person name="Novohradska S."/>
            <person name="Ferling I."/>
            <person name="Riege K."/>
            <person name="Groth M."/>
            <person name="Westermann M."/>
            <person name="Marz M."/>
            <person name="Spaller T."/>
            <person name="Winckler T."/>
            <person name="Schaap P."/>
            <person name="Glockner G."/>
        </authorList>
    </citation>
    <scope>NUCLEOTIDE SEQUENCE [LARGE SCALE GENOMIC DNA]</scope>
    <source>
        <strain evidence="5 6">Jena</strain>
    </source>
</reference>
<dbReference type="AlphaFoldDB" id="A0A2P6NLZ1"/>
<dbReference type="InParanoid" id="A0A2P6NLZ1"/>
<dbReference type="InterPro" id="IPR036412">
    <property type="entry name" value="HAD-like_sf"/>
</dbReference>
<evidence type="ECO:0000256" key="4">
    <source>
        <dbReference type="ARBA" id="ARBA00022842"/>
    </source>
</evidence>
<dbReference type="Proteomes" id="UP000241769">
    <property type="component" value="Unassembled WGS sequence"/>
</dbReference>
<dbReference type="EMBL" id="MDYQ01000053">
    <property type="protein sequence ID" value="PRP84980.1"/>
    <property type="molecule type" value="Genomic_DNA"/>
</dbReference>
<comment type="caution">
    <text evidence="5">The sequence shown here is derived from an EMBL/GenBank/DDBJ whole genome shotgun (WGS) entry which is preliminary data.</text>
</comment>
<proteinExistence type="inferred from homology"/>
<dbReference type="InterPro" id="IPR023214">
    <property type="entry name" value="HAD_sf"/>
</dbReference>
<dbReference type="STRING" id="1890364.A0A2P6NLZ1"/>
<evidence type="ECO:0000256" key="3">
    <source>
        <dbReference type="ARBA" id="ARBA00022801"/>
    </source>
</evidence>
<dbReference type="GO" id="GO:0046872">
    <property type="term" value="F:metal ion binding"/>
    <property type="evidence" value="ECO:0007669"/>
    <property type="project" value="UniProtKB-KW"/>
</dbReference>